<dbReference type="GO" id="GO:0016020">
    <property type="term" value="C:membrane"/>
    <property type="evidence" value="ECO:0007669"/>
    <property type="project" value="UniProtKB-SubCell"/>
</dbReference>
<gene>
    <name evidence="7" type="ORF">KK1_011439</name>
</gene>
<dbReference type="EMBL" id="CM003608">
    <property type="protein sequence ID" value="KYP65208.1"/>
    <property type="molecule type" value="Genomic_DNA"/>
</dbReference>
<dbReference type="InterPro" id="IPR018499">
    <property type="entry name" value="Tetraspanin/Peripherin"/>
</dbReference>
<keyword evidence="8" id="KW-1185">Reference proteome</keyword>
<evidence type="ECO:0000256" key="6">
    <source>
        <dbReference type="SAM" id="Phobius"/>
    </source>
</evidence>
<accession>A0A151TDU7</accession>
<dbReference type="Pfam" id="PF00335">
    <property type="entry name" value="Tetraspanin"/>
    <property type="match status" value="1"/>
</dbReference>
<organism evidence="7 8">
    <name type="scientific">Cajanus cajan</name>
    <name type="common">Pigeon pea</name>
    <name type="synonym">Cajanus indicus</name>
    <dbReference type="NCBI Taxonomy" id="3821"/>
    <lineage>
        <taxon>Eukaryota</taxon>
        <taxon>Viridiplantae</taxon>
        <taxon>Streptophyta</taxon>
        <taxon>Embryophyta</taxon>
        <taxon>Tracheophyta</taxon>
        <taxon>Spermatophyta</taxon>
        <taxon>Magnoliopsida</taxon>
        <taxon>eudicotyledons</taxon>
        <taxon>Gunneridae</taxon>
        <taxon>Pentapetalae</taxon>
        <taxon>rosids</taxon>
        <taxon>fabids</taxon>
        <taxon>Fabales</taxon>
        <taxon>Fabaceae</taxon>
        <taxon>Papilionoideae</taxon>
        <taxon>50 kb inversion clade</taxon>
        <taxon>NPAAA clade</taxon>
        <taxon>indigoferoid/millettioid clade</taxon>
        <taxon>Phaseoleae</taxon>
        <taxon>Cajanus</taxon>
    </lineage>
</organism>
<keyword evidence="5 6" id="KW-0472">Membrane</keyword>
<evidence type="ECO:0008006" key="9">
    <source>
        <dbReference type="Google" id="ProtNLM"/>
    </source>
</evidence>
<evidence type="ECO:0000313" key="7">
    <source>
        <dbReference type="EMBL" id="KYP65208.1"/>
    </source>
</evidence>
<feature type="transmembrane region" description="Helical" evidence="6">
    <location>
        <begin position="28"/>
        <end position="47"/>
    </location>
</feature>
<evidence type="ECO:0000256" key="1">
    <source>
        <dbReference type="ARBA" id="ARBA00004141"/>
    </source>
</evidence>
<sequence length="262" mass="29733">MVAGLAAMGVSAYIRVHGGCDRVLHYPLLFGGLFVSVVSTLGLMAALCRLSSALYLYLLLAFFLLLAFASFTVAALFVTATHAPDHHAPHLGFRVRDFSPWLQHYVTHQNHWDEARACLLRSRVCHHLDVRRNNDSRVFDHLSSTQFGCCMPPVQCGFRMKNATFWEVPKAGPSVNDSDCMAWNNREDKLCYDCDSCKGGVLASIRKQWRHLTVFNICIIVLVTTVYVLGCYAIRNNRLDYTSYKSQRRIRIPLTVIQGFYY</sequence>
<dbReference type="Gramene" id="C.cajan_11113.t">
    <property type="protein sequence ID" value="C.cajan_11113.t"/>
    <property type="gene ID" value="C.cajan_11113"/>
</dbReference>
<keyword evidence="4 6" id="KW-1133">Transmembrane helix</keyword>
<feature type="transmembrane region" description="Helical" evidence="6">
    <location>
        <begin position="54"/>
        <end position="78"/>
    </location>
</feature>
<dbReference type="InterPro" id="IPR044991">
    <property type="entry name" value="TET_plant"/>
</dbReference>
<proteinExistence type="inferred from homology"/>
<comment type="similarity">
    <text evidence="2">Belongs to the tetraspanin (TM4SF) family.</text>
</comment>
<dbReference type="GO" id="GO:0009734">
    <property type="term" value="P:auxin-activated signaling pathway"/>
    <property type="evidence" value="ECO:0007669"/>
    <property type="project" value="InterPro"/>
</dbReference>
<dbReference type="STRING" id="3821.A0A151TDU7"/>
<name>A0A151TDU7_CAJCA</name>
<evidence type="ECO:0000256" key="4">
    <source>
        <dbReference type="ARBA" id="ARBA00022989"/>
    </source>
</evidence>
<dbReference type="AlphaFoldDB" id="A0A151TDU7"/>
<evidence type="ECO:0000256" key="2">
    <source>
        <dbReference type="ARBA" id="ARBA00006840"/>
    </source>
</evidence>
<protein>
    <recommendedName>
        <fullName evidence="9">Tetraspanin-11</fullName>
    </recommendedName>
</protein>
<keyword evidence="3 6" id="KW-0812">Transmembrane</keyword>
<dbReference type="Proteomes" id="UP000075243">
    <property type="component" value="Chromosome 6"/>
</dbReference>
<comment type="subcellular location">
    <subcellularLocation>
        <location evidence="1">Membrane</location>
        <topology evidence="1">Multi-pass membrane protein</topology>
    </subcellularLocation>
</comment>
<dbReference type="OMA" id="SCMIDAK"/>
<feature type="transmembrane region" description="Helical" evidence="6">
    <location>
        <begin position="214"/>
        <end position="234"/>
    </location>
</feature>
<evidence type="ECO:0000313" key="8">
    <source>
        <dbReference type="Proteomes" id="UP000075243"/>
    </source>
</evidence>
<evidence type="ECO:0000256" key="5">
    <source>
        <dbReference type="ARBA" id="ARBA00023136"/>
    </source>
</evidence>
<reference evidence="7 8" key="1">
    <citation type="journal article" date="2012" name="Nat. Biotechnol.">
        <title>Draft genome sequence of pigeonpea (Cajanus cajan), an orphan legume crop of resource-poor farmers.</title>
        <authorList>
            <person name="Varshney R.K."/>
            <person name="Chen W."/>
            <person name="Li Y."/>
            <person name="Bharti A.K."/>
            <person name="Saxena R.K."/>
            <person name="Schlueter J.A."/>
            <person name="Donoghue M.T."/>
            <person name="Azam S."/>
            <person name="Fan G."/>
            <person name="Whaley A.M."/>
            <person name="Farmer A.D."/>
            <person name="Sheridan J."/>
            <person name="Iwata A."/>
            <person name="Tuteja R."/>
            <person name="Penmetsa R.V."/>
            <person name="Wu W."/>
            <person name="Upadhyaya H.D."/>
            <person name="Yang S.P."/>
            <person name="Shah T."/>
            <person name="Saxena K.B."/>
            <person name="Michael T."/>
            <person name="McCombie W.R."/>
            <person name="Yang B."/>
            <person name="Zhang G."/>
            <person name="Yang H."/>
            <person name="Wang J."/>
            <person name="Spillane C."/>
            <person name="Cook D.R."/>
            <person name="May G.D."/>
            <person name="Xu X."/>
            <person name="Jackson S.A."/>
        </authorList>
    </citation>
    <scope>NUCLEOTIDE SEQUENCE [LARGE SCALE GENOMIC DNA]</scope>
    <source>
        <strain evidence="8">cv. Asha</strain>
    </source>
</reference>
<dbReference type="PANTHER" id="PTHR32191">
    <property type="entry name" value="TETRASPANIN-8-RELATED"/>
    <property type="match status" value="1"/>
</dbReference>
<evidence type="ECO:0000256" key="3">
    <source>
        <dbReference type="ARBA" id="ARBA00022692"/>
    </source>
</evidence>